<dbReference type="PATRIC" id="fig|946483.4.peg.872"/>
<dbReference type="EMBL" id="CP004885">
    <property type="protein sequence ID" value="AGX86975.1"/>
    <property type="molecule type" value="Genomic_DNA"/>
</dbReference>
<dbReference type="AlphaFoldDB" id="U5N6R7"/>
<dbReference type="Pfam" id="PF12635">
    <property type="entry name" value="DUF3780"/>
    <property type="match status" value="1"/>
</dbReference>
<organism evidence="1 2">
    <name type="scientific">Candidatus Symbiobacter mobilis CR</name>
    <dbReference type="NCBI Taxonomy" id="946483"/>
    <lineage>
        <taxon>Bacteria</taxon>
        <taxon>Pseudomonadati</taxon>
        <taxon>Pseudomonadota</taxon>
        <taxon>Betaproteobacteria</taxon>
        <taxon>Burkholderiales</taxon>
        <taxon>Comamonadaceae</taxon>
    </lineage>
</organism>
<keyword evidence="2" id="KW-1185">Reference proteome</keyword>
<dbReference type="eggNOG" id="ENOG502Z992">
    <property type="taxonomic scope" value="Bacteria"/>
</dbReference>
<dbReference type="OrthoDB" id="67865at2"/>
<dbReference type="STRING" id="946483.Cenrod_0872"/>
<dbReference type="Proteomes" id="UP000017184">
    <property type="component" value="Chromosome"/>
</dbReference>
<dbReference type="RefSeq" id="WP_022771795.1">
    <property type="nucleotide sequence ID" value="NC_022576.1"/>
</dbReference>
<accession>U5N6R7</accession>
<dbReference type="KEGG" id="cbx:Cenrod_0872"/>
<evidence type="ECO:0008006" key="3">
    <source>
        <dbReference type="Google" id="ProtNLM"/>
    </source>
</evidence>
<sequence>MARAPASATRKVVGLGFLPEEARHGFLIDVPKGSAAAEMICITEHRGNDLDHLGALTVATPSSNDPGLRVVIDRARWLALAPAFWDEANRRLRANGLPVAKFQKNPGKPVPVHPSLGKELCVLCWAVEDASPDDIPNALHNWEALAPEERWWLYTMTVATTGQAMQKGLGWRKALRAAIADNPFVKGEGLSPKARRELLGHSQLSLAL</sequence>
<name>U5N6R7_9BURK</name>
<reference evidence="1 2" key="1">
    <citation type="journal article" date="2013" name="Genome Biol.">
        <title>Genomic analysis reveals key aspects of prokaryotic symbiosis in the phototrophic consortium "Chlorochromatium aggregatum".</title>
        <authorList>
            <person name="Liu Z."/>
            <person name="Muller J."/>
            <person name="Li T."/>
            <person name="Alvey R.M."/>
            <person name="Vogl K."/>
            <person name="Frigaard N.U."/>
            <person name="Rockwell N.C."/>
            <person name="Boyd E.S."/>
            <person name="Tomsho L.P."/>
            <person name="Schuster S.C."/>
            <person name="Henke P."/>
            <person name="Rohde M."/>
            <person name="Overmann J."/>
            <person name="Bryant D.A."/>
        </authorList>
    </citation>
    <scope>NUCLEOTIDE SEQUENCE [LARGE SCALE GENOMIC DNA]</scope>
    <source>
        <strain evidence="1">CR</strain>
    </source>
</reference>
<proteinExistence type="predicted"/>
<protein>
    <recommendedName>
        <fullName evidence="3">DUF3780 domain-containing protein</fullName>
    </recommendedName>
</protein>
<evidence type="ECO:0000313" key="1">
    <source>
        <dbReference type="EMBL" id="AGX86975.1"/>
    </source>
</evidence>
<evidence type="ECO:0000313" key="2">
    <source>
        <dbReference type="Proteomes" id="UP000017184"/>
    </source>
</evidence>
<dbReference type="InterPro" id="IPR024220">
    <property type="entry name" value="DUF3780"/>
</dbReference>
<dbReference type="HOGENOM" id="CLU_116240_0_0_4"/>
<gene>
    <name evidence="1" type="ORF">Cenrod_0872</name>
</gene>